<evidence type="ECO:0000313" key="2">
    <source>
        <dbReference type="Proteomes" id="UP000215914"/>
    </source>
</evidence>
<sequence length="84" mass="9583">MTKMSLENDIVMRDIMKASVVVSDRIGRDVSAQLDLEEALEASRYISHPYSTHPSEDMWLGLLESYVVFDSLQCLDVSWKVLMS</sequence>
<dbReference type="AlphaFoldDB" id="A0A9K3HF76"/>
<gene>
    <name evidence="1" type="ORF">HanXRQr2_Chr12g0532971</name>
</gene>
<dbReference type="EMBL" id="MNCJ02000327">
    <property type="protein sequence ID" value="KAF5777208.1"/>
    <property type="molecule type" value="Genomic_DNA"/>
</dbReference>
<dbReference type="Proteomes" id="UP000215914">
    <property type="component" value="Unassembled WGS sequence"/>
</dbReference>
<reference evidence="1" key="2">
    <citation type="submission" date="2020-06" db="EMBL/GenBank/DDBJ databases">
        <title>Helianthus annuus Genome sequencing and assembly Release 2.</title>
        <authorList>
            <person name="Gouzy J."/>
            <person name="Langlade N."/>
            <person name="Munos S."/>
        </authorList>
    </citation>
    <scope>NUCLEOTIDE SEQUENCE</scope>
    <source>
        <tissue evidence="1">Leaves</tissue>
    </source>
</reference>
<reference evidence="1" key="1">
    <citation type="journal article" date="2017" name="Nature">
        <title>The sunflower genome provides insights into oil metabolism, flowering and Asterid evolution.</title>
        <authorList>
            <person name="Badouin H."/>
            <person name="Gouzy J."/>
            <person name="Grassa C.J."/>
            <person name="Murat F."/>
            <person name="Staton S.E."/>
            <person name="Cottret L."/>
            <person name="Lelandais-Briere C."/>
            <person name="Owens G.L."/>
            <person name="Carrere S."/>
            <person name="Mayjonade B."/>
            <person name="Legrand L."/>
            <person name="Gill N."/>
            <person name="Kane N.C."/>
            <person name="Bowers J.E."/>
            <person name="Hubner S."/>
            <person name="Bellec A."/>
            <person name="Berard A."/>
            <person name="Berges H."/>
            <person name="Blanchet N."/>
            <person name="Boniface M.C."/>
            <person name="Brunel D."/>
            <person name="Catrice O."/>
            <person name="Chaidir N."/>
            <person name="Claudel C."/>
            <person name="Donnadieu C."/>
            <person name="Faraut T."/>
            <person name="Fievet G."/>
            <person name="Helmstetter N."/>
            <person name="King M."/>
            <person name="Knapp S.J."/>
            <person name="Lai Z."/>
            <person name="Le Paslier M.C."/>
            <person name="Lippi Y."/>
            <person name="Lorenzon L."/>
            <person name="Mandel J.R."/>
            <person name="Marage G."/>
            <person name="Marchand G."/>
            <person name="Marquand E."/>
            <person name="Bret-Mestries E."/>
            <person name="Morien E."/>
            <person name="Nambeesan S."/>
            <person name="Nguyen T."/>
            <person name="Pegot-Espagnet P."/>
            <person name="Pouilly N."/>
            <person name="Raftis F."/>
            <person name="Sallet E."/>
            <person name="Schiex T."/>
            <person name="Thomas J."/>
            <person name="Vandecasteele C."/>
            <person name="Vares D."/>
            <person name="Vear F."/>
            <person name="Vautrin S."/>
            <person name="Crespi M."/>
            <person name="Mangin B."/>
            <person name="Burke J.M."/>
            <person name="Salse J."/>
            <person name="Munos S."/>
            <person name="Vincourt P."/>
            <person name="Rieseberg L.H."/>
            <person name="Langlade N.B."/>
        </authorList>
    </citation>
    <scope>NUCLEOTIDE SEQUENCE</scope>
    <source>
        <tissue evidence="1">Leaves</tissue>
    </source>
</reference>
<accession>A0A9K3HF76</accession>
<evidence type="ECO:0000313" key="1">
    <source>
        <dbReference type="EMBL" id="KAF5777208.1"/>
    </source>
</evidence>
<organism evidence="1 2">
    <name type="scientific">Helianthus annuus</name>
    <name type="common">Common sunflower</name>
    <dbReference type="NCBI Taxonomy" id="4232"/>
    <lineage>
        <taxon>Eukaryota</taxon>
        <taxon>Viridiplantae</taxon>
        <taxon>Streptophyta</taxon>
        <taxon>Embryophyta</taxon>
        <taxon>Tracheophyta</taxon>
        <taxon>Spermatophyta</taxon>
        <taxon>Magnoliopsida</taxon>
        <taxon>eudicotyledons</taxon>
        <taxon>Gunneridae</taxon>
        <taxon>Pentapetalae</taxon>
        <taxon>asterids</taxon>
        <taxon>campanulids</taxon>
        <taxon>Asterales</taxon>
        <taxon>Asteraceae</taxon>
        <taxon>Asteroideae</taxon>
        <taxon>Heliantheae alliance</taxon>
        <taxon>Heliantheae</taxon>
        <taxon>Helianthus</taxon>
    </lineage>
</organism>
<protein>
    <submittedName>
        <fullName evidence="1">Uncharacterized protein</fullName>
    </submittedName>
</protein>
<keyword evidence="2" id="KW-1185">Reference proteome</keyword>
<dbReference type="Gramene" id="mRNA:HanXRQr2_Chr12g0532971">
    <property type="protein sequence ID" value="mRNA:HanXRQr2_Chr12g0532971"/>
    <property type="gene ID" value="HanXRQr2_Chr12g0532971"/>
</dbReference>
<proteinExistence type="predicted"/>
<name>A0A9K3HF76_HELAN</name>
<comment type="caution">
    <text evidence="1">The sequence shown here is derived from an EMBL/GenBank/DDBJ whole genome shotgun (WGS) entry which is preliminary data.</text>
</comment>